<evidence type="ECO:0000313" key="7">
    <source>
        <dbReference type="EMBL" id="MFD2264097.1"/>
    </source>
</evidence>
<evidence type="ECO:0000256" key="5">
    <source>
        <dbReference type="ARBA" id="ARBA00023136"/>
    </source>
</evidence>
<evidence type="ECO:0000256" key="3">
    <source>
        <dbReference type="ARBA" id="ARBA00022519"/>
    </source>
</evidence>
<evidence type="ECO:0000256" key="1">
    <source>
        <dbReference type="ARBA" id="ARBA00004533"/>
    </source>
</evidence>
<sequence length="289" mass="31940">MKRLRHLIEAGVVLVLLGIFKMLTLDAASAFGGWIARKVGPLTSADRIARRNLARFMPEMGAAERNATIRDLWDNLGRTFGEYPHLAQIAAERVEVTGTDIVARLREDGMTGICFSGHLANWELLPIVAAQQGVELTGVYRRPNNPFVDRIVLKLREPAGGRLVPKGSEGAREILKAMLAGQHLGLLIDQKMNDGMAVPFFGTDAMTAPAAAQLALRFKCPLVPVHPVRLQGANFRLDVLEPLVLPASGNKNADSLALMSEINRLLEAWIRENPAQWLWIHNRWPKSKI</sequence>
<dbReference type="GO" id="GO:0016746">
    <property type="term" value="F:acyltransferase activity"/>
    <property type="evidence" value="ECO:0007669"/>
    <property type="project" value="UniProtKB-KW"/>
</dbReference>
<gene>
    <name evidence="7" type="ORF">ACFSM5_14440</name>
</gene>
<keyword evidence="2" id="KW-1003">Cell membrane</keyword>
<dbReference type="PANTHER" id="PTHR30606">
    <property type="entry name" value="LIPID A BIOSYNTHESIS LAUROYL ACYLTRANSFERASE"/>
    <property type="match status" value="1"/>
</dbReference>
<keyword evidence="6 7" id="KW-0012">Acyltransferase</keyword>
<keyword evidence="8" id="KW-1185">Reference proteome</keyword>
<evidence type="ECO:0000256" key="6">
    <source>
        <dbReference type="ARBA" id="ARBA00023315"/>
    </source>
</evidence>
<comment type="caution">
    <text evidence="7">The sequence shown here is derived from an EMBL/GenBank/DDBJ whole genome shotgun (WGS) entry which is preliminary data.</text>
</comment>
<dbReference type="RefSeq" id="WP_379877136.1">
    <property type="nucleotide sequence ID" value="NZ_JBHUIP010000012.1"/>
</dbReference>
<dbReference type="Proteomes" id="UP001597295">
    <property type="component" value="Unassembled WGS sequence"/>
</dbReference>
<dbReference type="CDD" id="cd07984">
    <property type="entry name" value="LPLAT_LABLAT-like"/>
    <property type="match status" value="1"/>
</dbReference>
<dbReference type="EMBL" id="JBHUIP010000012">
    <property type="protein sequence ID" value="MFD2264097.1"/>
    <property type="molecule type" value="Genomic_DNA"/>
</dbReference>
<keyword evidence="4" id="KW-0808">Transferase</keyword>
<name>A0ABW5DT49_9PROT</name>
<proteinExistence type="predicted"/>
<comment type="subcellular location">
    <subcellularLocation>
        <location evidence="1">Cell inner membrane</location>
    </subcellularLocation>
</comment>
<evidence type="ECO:0000256" key="2">
    <source>
        <dbReference type="ARBA" id="ARBA00022475"/>
    </source>
</evidence>
<keyword evidence="3" id="KW-0997">Cell inner membrane</keyword>
<organism evidence="7 8">
    <name type="scientific">Lacibacterium aquatile</name>
    <dbReference type="NCBI Taxonomy" id="1168082"/>
    <lineage>
        <taxon>Bacteria</taxon>
        <taxon>Pseudomonadati</taxon>
        <taxon>Pseudomonadota</taxon>
        <taxon>Alphaproteobacteria</taxon>
        <taxon>Rhodospirillales</taxon>
        <taxon>Rhodospirillaceae</taxon>
    </lineage>
</organism>
<keyword evidence="5" id="KW-0472">Membrane</keyword>
<accession>A0ABW5DT49</accession>
<evidence type="ECO:0000256" key="4">
    <source>
        <dbReference type="ARBA" id="ARBA00022679"/>
    </source>
</evidence>
<dbReference type="InterPro" id="IPR004960">
    <property type="entry name" value="LipA_acyltrans"/>
</dbReference>
<reference evidence="8" key="1">
    <citation type="journal article" date="2019" name="Int. J. Syst. Evol. Microbiol.">
        <title>The Global Catalogue of Microorganisms (GCM) 10K type strain sequencing project: providing services to taxonomists for standard genome sequencing and annotation.</title>
        <authorList>
            <consortium name="The Broad Institute Genomics Platform"/>
            <consortium name="The Broad Institute Genome Sequencing Center for Infectious Disease"/>
            <person name="Wu L."/>
            <person name="Ma J."/>
        </authorList>
    </citation>
    <scope>NUCLEOTIDE SEQUENCE [LARGE SCALE GENOMIC DNA]</scope>
    <source>
        <strain evidence="8">CGMCC 1.19062</strain>
    </source>
</reference>
<dbReference type="Pfam" id="PF03279">
    <property type="entry name" value="Lip_A_acyltrans"/>
    <property type="match status" value="1"/>
</dbReference>
<evidence type="ECO:0000313" key="8">
    <source>
        <dbReference type="Proteomes" id="UP001597295"/>
    </source>
</evidence>
<dbReference type="PANTHER" id="PTHR30606:SF9">
    <property type="entry name" value="LIPID A BIOSYNTHESIS LAUROYLTRANSFERASE"/>
    <property type="match status" value="1"/>
</dbReference>
<protein>
    <submittedName>
        <fullName evidence="7">Lauroyl acyltransferase</fullName>
    </submittedName>
</protein>